<protein>
    <submittedName>
        <fullName evidence="2">Uncharacterized protein</fullName>
    </submittedName>
</protein>
<dbReference type="EMBL" id="AJIL01000006">
    <property type="protein sequence ID" value="KNF05808.1"/>
    <property type="molecule type" value="Genomic_DNA"/>
</dbReference>
<keyword evidence="3" id="KW-1185">Reference proteome</keyword>
<evidence type="ECO:0000313" key="3">
    <source>
        <dbReference type="Proteomes" id="UP000054564"/>
    </source>
</evidence>
<dbReference type="OrthoDB" id="2502685at2759"/>
<dbReference type="STRING" id="1165861.A0A0L0W2N9"/>
<feature type="compositionally biased region" description="Acidic residues" evidence="1">
    <location>
        <begin position="444"/>
        <end position="454"/>
    </location>
</feature>
<sequence>MTDVVENVTIKPQNKNLAFKGTNVERFLHHYQIAADGSKASERDMARQLCVFVPDDALLDILETLDGYDPPDWPKLKAAMISYWGDINTARFTLKDISALRDEWVKKGGVASVADFQDFRKVWEPIQSYLLTKAHIDSEEEICNEYYQSFSTGVQERIRDQLIKDDTMITTADNRFKLPKFAILKTAITDVMKRQTALIFEDSKVAKVLVTMGFKESNEVMQKMEAERRPKEVVAAPTAPATVEDITKMMQSFEQRMEERLEQRFKKDGPSQGFQNQSSGNRPTIVCYYCLREFHGTAKCYELKKDKEQGLVTQEGNNFFLPNGALIPFDPSRPIRHIVASYQPSKPTTSFASAEFKAGCNTLKPWYPPAVSSQSFAQGYESDPAGRKRHEEAKPYKAPLAPPSMLRRNLRKTRSSPDEPADEPATTPIPALAKDVPREPVNDSMEEDSDEEPDLFERLPPVLGPDVEALGPDGSKPKSILKKSPKPGGSQPKARFERDAAKEHPHAAEDVIKRIAGLLVPDLSISELVAVSPAIAEGMKKWVSRRRVEVGKEELKVQAGTLAEGYEGQDEDSFPKLYSCPLGYLSCFIGDEGNAAQPLIDSGSQLNIISDSVANAFNISPRVNFSSAVYGINNQACELVGVAEDVVF</sequence>
<dbReference type="PANTHER" id="PTHR33246">
    <property type="entry name" value="CCHC-TYPE DOMAIN-CONTAINING PROTEIN"/>
    <property type="match status" value="1"/>
</dbReference>
<reference evidence="3" key="1">
    <citation type="submission" date="2014-03" db="EMBL/GenBank/DDBJ databases">
        <title>The Genome Sequence of Puccinia striiformis f. sp. tritici PST-78.</title>
        <authorList>
            <consortium name="The Broad Institute Genome Sequencing Platform"/>
            <person name="Cuomo C."/>
            <person name="Hulbert S."/>
            <person name="Chen X."/>
            <person name="Walker B."/>
            <person name="Young S.K."/>
            <person name="Zeng Q."/>
            <person name="Gargeya S."/>
            <person name="Fitzgerald M."/>
            <person name="Haas B."/>
            <person name="Abouelleil A."/>
            <person name="Alvarado L."/>
            <person name="Arachchi H.M."/>
            <person name="Berlin A.M."/>
            <person name="Chapman S.B."/>
            <person name="Goldberg J."/>
            <person name="Griggs A."/>
            <person name="Gujja S."/>
            <person name="Hansen M."/>
            <person name="Howarth C."/>
            <person name="Imamovic A."/>
            <person name="Larimer J."/>
            <person name="McCowan C."/>
            <person name="Montmayeur A."/>
            <person name="Murphy C."/>
            <person name="Neiman D."/>
            <person name="Pearson M."/>
            <person name="Priest M."/>
            <person name="Roberts A."/>
            <person name="Saif S."/>
            <person name="Shea T."/>
            <person name="Sisk P."/>
            <person name="Sykes S."/>
            <person name="Wortman J."/>
            <person name="Nusbaum C."/>
            <person name="Birren B."/>
        </authorList>
    </citation>
    <scope>NUCLEOTIDE SEQUENCE [LARGE SCALE GENOMIC DNA]</scope>
    <source>
        <strain evidence="3">race PST-78</strain>
    </source>
</reference>
<comment type="caution">
    <text evidence="2">The sequence shown here is derived from an EMBL/GenBank/DDBJ whole genome shotgun (WGS) entry which is preliminary data.</text>
</comment>
<proteinExistence type="predicted"/>
<evidence type="ECO:0000256" key="1">
    <source>
        <dbReference type="SAM" id="MobiDB-lite"/>
    </source>
</evidence>
<feature type="region of interest" description="Disordered" evidence="1">
    <location>
        <begin position="376"/>
        <end position="505"/>
    </location>
</feature>
<dbReference type="AlphaFoldDB" id="A0A0L0W2N9"/>
<accession>A0A0L0W2N9</accession>
<dbReference type="PANTHER" id="PTHR33246:SF51">
    <property type="entry name" value="MYB_SANT-LIKE DOMAIN-CONTAINING PROTEIN"/>
    <property type="match status" value="1"/>
</dbReference>
<feature type="compositionally biased region" description="Basic and acidic residues" evidence="1">
    <location>
        <begin position="384"/>
        <end position="395"/>
    </location>
</feature>
<evidence type="ECO:0000313" key="2">
    <source>
        <dbReference type="EMBL" id="KNF05808.1"/>
    </source>
</evidence>
<gene>
    <name evidence="2" type="ORF">PSTG_01205</name>
</gene>
<feature type="compositionally biased region" description="Basic and acidic residues" evidence="1">
    <location>
        <begin position="494"/>
        <end position="505"/>
    </location>
</feature>
<dbReference type="Proteomes" id="UP000054564">
    <property type="component" value="Unassembled WGS sequence"/>
</dbReference>
<organism evidence="2 3">
    <name type="scientific">Puccinia striiformis f. sp. tritici PST-78</name>
    <dbReference type="NCBI Taxonomy" id="1165861"/>
    <lineage>
        <taxon>Eukaryota</taxon>
        <taxon>Fungi</taxon>
        <taxon>Dikarya</taxon>
        <taxon>Basidiomycota</taxon>
        <taxon>Pucciniomycotina</taxon>
        <taxon>Pucciniomycetes</taxon>
        <taxon>Pucciniales</taxon>
        <taxon>Pucciniaceae</taxon>
        <taxon>Puccinia</taxon>
    </lineage>
</organism>
<name>A0A0L0W2N9_9BASI</name>